<gene>
    <name evidence="2" type="ORF">XAT740_LOCUS19922</name>
</gene>
<dbReference type="AlphaFoldDB" id="A0A814RAX6"/>
<feature type="signal peptide" evidence="1">
    <location>
        <begin position="1"/>
        <end position="19"/>
    </location>
</feature>
<feature type="chain" id="PRO_5032844728" evidence="1">
    <location>
        <begin position="20"/>
        <end position="323"/>
    </location>
</feature>
<evidence type="ECO:0000313" key="2">
    <source>
        <dbReference type="EMBL" id="CAF1131377.1"/>
    </source>
</evidence>
<keyword evidence="3" id="KW-1185">Reference proteome</keyword>
<keyword evidence="1" id="KW-0732">Signal</keyword>
<proteinExistence type="predicted"/>
<evidence type="ECO:0000256" key="1">
    <source>
        <dbReference type="SAM" id="SignalP"/>
    </source>
</evidence>
<name>A0A814RAX6_ADIRI</name>
<dbReference type="Proteomes" id="UP000663828">
    <property type="component" value="Unassembled WGS sequence"/>
</dbReference>
<comment type="caution">
    <text evidence="2">The sequence shown here is derived from an EMBL/GenBank/DDBJ whole genome shotgun (WGS) entry which is preliminary data.</text>
</comment>
<accession>A0A814RAX6</accession>
<organism evidence="2 3">
    <name type="scientific">Adineta ricciae</name>
    <name type="common">Rotifer</name>
    <dbReference type="NCBI Taxonomy" id="249248"/>
    <lineage>
        <taxon>Eukaryota</taxon>
        <taxon>Metazoa</taxon>
        <taxon>Spiralia</taxon>
        <taxon>Gnathifera</taxon>
        <taxon>Rotifera</taxon>
        <taxon>Eurotatoria</taxon>
        <taxon>Bdelloidea</taxon>
        <taxon>Adinetida</taxon>
        <taxon>Adinetidae</taxon>
        <taxon>Adineta</taxon>
    </lineage>
</organism>
<protein>
    <submittedName>
        <fullName evidence="2">Uncharacterized protein</fullName>
    </submittedName>
</protein>
<sequence>MRLFWILLLFFYIFSNVHALMCINFDKEEYVSMIDFDRYEFEQLVGQFDMVGNQSECRIKIIAGHADQTIILQFSKILQSERMSPGIVYFNTEIIYKNKDSIEYVHELSTVCSGVDGCDKRFIFEHVDWLLQTQYEEFFKITVRLLQGGDDDLQKCIQCASGFCAAYWSSPNESYTGRGCNSKPSAVMELMNDFKMRNYEKTRSVRFFCGYNQCHLDNSTRKLRIAIKNHYDLSPLWKVLSAQTESTTISAVNFTLPKYSTKLTSTIITSSAKPTASDYVIRTEIVSLSSSNESNNGITWQSENTIMMTSFNAMIILYSKFVL</sequence>
<evidence type="ECO:0000313" key="3">
    <source>
        <dbReference type="Proteomes" id="UP000663828"/>
    </source>
</evidence>
<dbReference type="EMBL" id="CAJNOR010001373">
    <property type="protein sequence ID" value="CAF1131377.1"/>
    <property type="molecule type" value="Genomic_DNA"/>
</dbReference>
<reference evidence="2" key="1">
    <citation type="submission" date="2021-02" db="EMBL/GenBank/DDBJ databases">
        <authorList>
            <person name="Nowell W R."/>
        </authorList>
    </citation>
    <scope>NUCLEOTIDE SEQUENCE</scope>
</reference>